<dbReference type="PANTHER" id="PTHR47027">
    <property type="entry name" value="REVERSE TRANSCRIPTASE DOMAIN-CONTAINING PROTEIN"/>
    <property type="match status" value="1"/>
</dbReference>
<dbReference type="STRING" id="195883.A0A482XI81"/>
<dbReference type="EMBL" id="QKKF02008335">
    <property type="protein sequence ID" value="RZF45755.1"/>
    <property type="molecule type" value="Genomic_DNA"/>
</dbReference>
<comment type="caution">
    <text evidence="1">The sequence shown here is derived from an EMBL/GenBank/DDBJ whole genome shotgun (WGS) entry which is preliminary data.</text>
</comment>
<evidence type="ECO:0000313" key="2">
    <source>
        <dbReference type="Proteomes" id="UP000291343"/>
    </source>
</evidence>
<proteinExistence type="predicted"/>
<feature type="non-terminal residue" evidence="1">
    <location>
        <position position="253"/>
    </location>
</feature>
<reference evidence="1 2" key="1">
    <citation type="journal article" date="2017" name="Gigascience">
        <title>Genome sequence of the small brown planthopper, Laodelphax striatellus.</title>
        <authorList>
            <person name="Zhu J."/>
            <person name="Jiang F."/>
            <person name="Wang X."/>
            <person name="Yang P."/>
            <person name="Bao Y."/>
            <person name="Zhao W."/>
            <person name="Wang W."/>
            <person name="Lu H."/>
            <person name="Wang Q."/>
            <person name="Cui N."/>
            <person name="Li J."/>
            <person name="Chen X."/>
            <person name="Luo L."/>
            <person name="Yu J."/>
            <person name="Kang L."/>
            <person name="Cui F."/>
        </authorList>
    </citation>
    <scope>NUCLEOTIDE SEQUENCE [LARGE SCALE GENOMIC DNA]</scope>
    <source>
        <strain evidence="1">Lst14</strain>
    </source>
</reference>
<accession>A0A482XI81</accession>
<dbReference type="InParanoid" id="A0A482XI81"/>
<organism evidence="1 2">
    <name type="scientific">Laodelphax striatellus</name>
    <name type="common">Small brown planthopper</name>
    <name type="synonym">Delphax striatella</name>
    <dbReference type="NCBI Taxonomy" id="195883"/>
    <lineage>
        <taxon>Eukaryota</taxon>
        <taxon>Metazoa</taxon>
        <taxon>Ecdysozoa</taxon>
        <taxon>Arthropoda</taxon>
        <taxon>Hexapoda</taxon>
        <taxon>Insecta</taxon>
        <taxon>Pterygota</taxon>
        <taxon>Neoptera</taxon>
        <taxon>Paraneoptera</taxon>
        <taxon>Hemiptera</taxon>
        <taxon>Auchenorrhyncha</taxon>
        <taxon>Fulgoroidea</taxon>
        <taxon>Delphacidae</taxon>
        <taxon>Criomorphinae</taxon>
        <taxon>Laodelphax</taxon>
    </lineage>
</organism>
<dbReference type="Proteomes" id="UP000291343">
    <property type="component" value="Unassembled WGS sequence"/>
</dbReference>
<evidence type="ECO:0000313" key="1">
    <source>
        <dbReference type="EMBL" id="RZF45755.1"/>
    </source>
</evidence>
<gene>
    <name evidence="1" type="ORF">LSTR_LSTR017211</name>
</gene>
<name>A0A482XI81_LAOST</name>
<dbReference type="OrthoDB" id="6625894at2759"/>
<dbReference type="PANTHER" id="PTHR47027:SF20">
    <property type="entry name" value="REVERSE TRANSCRIPTASE-LIKE PROTEIN WITH RNA-DIRECTED DNA POLYMERASE DOMAIN"/>
    <property type="match status" value="1"/>
</dbReference>
<dbReference type="AlphaFoldDB" id="A0A482XI81"/>
<protein>
    <submittedName>
        <fullName evidence="1">Uncharacterized protein</fullName>
    </submittedName>
</protein>
<sequence length="253" mass="29143">MLDQGIPIKLVRLVKVTMKDTACQVKINGELTDKFRIMQGLKTGRCLAPVLFNLALERVVRGTEIDTNSTLMNKTQQILCYADDLDLAGKIMGDYRFETVSDFTYLGFNVADDNDEMKEVQKRLNMGKPHFLLSAENIQIQKCPQKNQGVWRIRNNDELAQLYKEPPLSIYIRLKRLQWAGHVERMPDMRTPKKMFVGQPGGRRPVGKPKLRGMDGVSKDARDILHVRNWRAEARDRDGWRGRIEEARARFGL</sequence>
<keyword evidence="2" id="KW-1185">Reference proteome</keyword>